<dbReference type="GO" id="GO:0004519">
    <property type="term" value="F:endonuclease activity"/>
    <property type="evidence" value="ECO:0007669"/>
    <property type="project" value="UniProtKB-KW"/>
</dbReference>
<keyword evidence="2" id="KW-0255">Endonuclease</keyword>
<feature type="domain" description="Putative restriction endonuclease" evidence="1">
    <location>
        <begin position="21"/>
        <end position="181"/>
    </location>
</feature>
<accession>A0A5R8PLL4</accession>
<dbReference type="AlphaFoldDB" id="A0A5R8PLL4"/>
<dbReference type="EMBL" id="VBUU01000001">
    <property type="protein sequence ID" value="TLG17939.1"/>
    <property type="molecule type" value="Genomic_DNA"/>
</dbReference>
<name>A0A5R8PLL4_9NOCA</name>
<comment type="caution">
    <text evidence="2">The sequence shown here is derived from an EMBL/GenBank/DDBJ whole genome shotgun (WGS) entry which is preliminary data.</text>
</comment>
<dbReference type="InterPro" id="IPR011335">
    <property type="entry name" value="Restrct_endonuc-II-like"/>
</dbReference>
<protein>
    <submittedName>
        <fullName evidence="2">Uma2 family endonuclease</fullName>
    </submittedName>
</protein>
<proteinExistence type="predicted"/>
<reference evidence="2 3" key="1">
    <citation type="submission" date="2019-05" db="EMBL/GenBank/DDBJ databases">
        <title>Genomes sequences of two Nocardia cyriacigeorgica environmental isolates, type strains Nocardia asteroides ATCC 19247 and Nocardia cyriacigeorgica DSM 44484.</title>
        <authorList>
            <person name="Vautrin F."/>
            <person name="Bergeron E."/>
            <person name="Dubost A."/>
            <person name="Abrouk D."/>
            <person name="Rodriguez Nava V."/>
            <person name="Pujic P."/>
        </authorList>
    </citation>
    <scope>NUCLEOTIDE SEQUENCE [LARGE SCALE GENOMIC DNA]</scope>
    <source>
        <strain evidence="2 3">EML 1456</strain>
    </source>
</reference>
<dbReference type="Proteomes" id="UP000308349">
    <property type="component" value="Unassembled WGS sequence"/>
</dbReference>
<sequence length="193" mass="21781">MTITEPFPQWLRPPPEGFVSEDLDRLPSLPPRTELIDGSLVFAARQTEFHMLAVTLIETGLRGGLPDDLRIRRAMTVTLGRNQRPEPDVLAVRMDADGGPDLTTYQAADVILVVEVESAESCTRDRERKPQLYAKARIPHFWRVENIDGRPVVYVYELDPATGSYAPSGIFHDRLKVSVPFEIDIDLSEIDRL</sequence>
<gene>
    <name evidence="2" type="ORF">FEK35_02100</name>
</gene>
<dbReference type="Gene3D" id="3.90.1570.10">
    <property type="entry name" value="tt1808, chain A"/>
    <property type="match status" value="1"/>
</dbReference>
<dbReference type="InterPro" id="IPR008538">
    <property type="entry name" value="Uma2"/>
</dbReference>
<evidence type="ECO:0000313" key="2">
    <source>
        <dbReference type="EMBL" id="TLG17939.1"/>
    </source>
</evidence>
<dbReference type="InterPro" id="IPR012296">
    <property type="entry name" value="Nuclease_put_TT1808"/>
</dbReference>
<keyword evidence="2" id="KW-0540">Nuclease</keyword>
<dbReference type="Pfam" id="PF05685">
    <property type="entry name" value="Uma2"/>
    <property type="match status" value="1"/>
</dbReference>
<dbReference type="OrthoDB" id="9799703at2"/>
<evidence type="ECO:0000313" key="3">
    <source>
        <dbReference type="Proteomes" id="UP000308349"/>
    </source>
</evidence>
<organism evidence="2 3">
    <name type="scientific">Nocardia cyriacigeorgica</name>
    <dbReference type="NCBI Taxonomy" id="135487"/>
    <lineage>
        <taxon>Bacteria</taxon>
        <taxon>Bacillati</taxon>
        <taxon>Actinomycetota</taxon>
        <taxon>Actinomycetes</taxon>
        <taxon>Mycobacteriales</taxon>
        <taxon>Nocardiaceae</taxon>
        <taxon>Nocardia</taxon>
    </lineage>
</organism>
<dbReference type="PANTHER" id="PTHR35400">
    <property type="entry name" value="SLR1083 PROTEIN"/>
    <property type="match status" value="1"/>
</dbReference>
<dbReference type="CDD" id="cd06260">
    <property type="entry name" value="DUF820-like"/>
    <property type="match status" value="1"/>
</dbReference>
<evidence type="ECO:0000259" key="1">
    <source>
        <dbReference type="Pfam" id="PF05685"/>
    </source>
</evidence>
<dbReference type="RefSeq" id="WP_138454693.1">
    <property type="nucleotide sequence ID" value="NZ_VBUU01000001.1"/>
</dbReference>
<dbReference type="PANTHER" id="PTHR35400:SF3">
    <property type="entry name" value="SLL1072 PROTEIN"/>
    <property type="match status" value="1"/>
</dbReference>
<keyword evidence="2" id="KW-0378">Hydrolase</keyword>
<dbReference type="SUPFAM" id="SSF52980">
    <property type="entry name" value="Restriction endonuclease-like"/>
    <property type="match status" value="1"/>
</dbReference>